<organism evidence="2 3">
    <name type="scientific">Arachis hypogaea</name>
    <name type="common">Peanut</name>
    <dbReference type="NCBI Taxonomy" id="3818"/>
    <lineage>
        <taxon>Eukaryota</taxon>
        <taxon>Viridiplantae</taxon>
        <taxon>Streptophyta</taxon>
        <taxon>Embryophyta</taxon>
        <taxon>Tracheophyta</taxon>
        <taxon>Spermatophyta</taxon>
        <taxon>Magnoliopsida</taxon>
        <taxon>eudicotyledons</taxon>
        <taxon>Gunneridae</taxon>
        <taxon>Pentapetalae</taxon>
        <taxon>rosids</taxon>
        <taxon>fabids</taxon>
        <taxon>Fabales</taxon>
        <taxon>Fabaceae</taxon>
        <taxon>Papilionoideae</taxon>
        <taxon>50 kb inversion clade</taxon>
        <taxon>dalbergioids sensu lato</taxon>
        <taxon>Dalbergieae</taxon>
        <taxon>Pterocarpus clade</taxon>
        <taxon>Arachis</taxon>
    </lineage>
</organism>
<reference evidence="2 3" key="1">
    <citation type="submission" date="2019-01" db="EMBL/GenBank/DDBJ databases">
        <title>Sequencing of cultivated peanut Arachis hypogaea provides insights into genome evolution and oil improvement.</title>
        <authorList>
            <person name="Chen X."/>
        </authorList>
    </citation>
    <scope>NUCLEOTIDE SEQUENCE [LARGE SCALE GENOMIC DNA]</scope>
    <source>
        <strain evidence="3">cv. Fuhuasheng</strain>
        <tissue evidence="2">Leaves</tissue>
    </source>
</reference>
<accession>A0A445DTL5</accession>
<evidence type="ECO:0000313" key="2">
    <source>
        <dbReference type="EMBL" id="RYR66538.1"/>
    </source>
</evidence>
<feature type="region of interest" description="Disordered" evidence="1">
    <location>
        <begin position="68"/>
        <end position="90"/>
    </location>
</feature>
<name>A0A445DTL5_ARAHY</name>
<sequence>MCSFFLYGTGSTMPSSRRYTTIEWVGGCNRCWRMYMRSATTSLHGFACKSRRLYKFTGRLMRSSGIGVSQTELTGHRPNRPSILVAQRPS</sequence>
<evidence type="ECO:0000313" key="3">
    <source>
        <dbReference type="Proteomes" id="UP000289738"/>
    </source>
</evidence>
<dbReference type="EMBL" id="SDMP01000003">
    <property type="protein sequence ID" value="RYR66538.1"/>
    <property type="molecule type" value="Genomic_DNA"/>
</dbReference>
<comment type="caution">
    <text evidence="2">The sequence shown here is derived from an EMBL/GenBank/DDBJ whole genome shotgun (WGS) entry which is preliminary data.</text>
</comment>
<dbReference type="AlphaFoldDB" id="A0A445DTL5"/>
<gene>
    <name evidence="2" type="ORF">Ahy_A03g012556</name>
</gene>
<keyword evidence="3" id="KW-1185">Reference proteome</keyword>
<protein>
    <submittedName>
        <fullName evidence="2">Uncharacterized protein</fullName>
    </submittedName>
</protein>
<dbReference type="Proteomes" id="UP000289738">
    <property type="component" value="Chromosome A03"/>
</dbReference>
<evidence type="ECO:0000256" key="1">
    <source>
        <dbReference type="SAM" id="MobiDB-lite"/>
    </source>
</evidence>
<proteinExistence type="predicted"/>